<dbReference type="Proteomes" id="UP001150907">
    <property type="component" value="Unassembled WGS sequence"/>
</dbReference>
<feature type="signal peptide" evidence="3">
    <location>
        <begin position="1"/>
        <end position="20"/>
    </location>
</feature>
<gene>
    <name evidence="4" type="primary">ERC1_3</name>
    <name evidence="4" type="ORF">H4R26_002161</name>
</gene>
<evidence type="ECO:0000256" key="3">
    <source>
        <dbReference type="SAM" id="SignalP"/>
    </source>
</evidence>
<name>A0A9W8BL03_9FUNG</name>
<comment type="similarity">
    <text evidence="1">Belongs to the multi antimicrobial extrusion (MATE) (TC 2.A.66.1) family.</text>
</comment>
<organism evidence="4 5">
    <name type="scientific">Coemansia thaxteri</name>
    <dbReference type="NCBI Taxonomy" id="2663907"/>
    <lineage>
        <taxon>Eukaryota</taxon>
        <taxon>Fungi</taxon>
        <taxon>Fungi incertae sedis</taxon>
        <taxon>Zoopagomycota</taxon>
        <taxon>Kickxellomycotina</taxon>
        <taxon>Kickxellomycetes</taxon>
        <taxon>Kickxellales</taxon>
        <taxon>Kickxellaceae</taxon>
        <taxon>Coemansia</taxon>
    </lineage>
</organism>
<dbReference type="OrthoDB" id="2126698at2759"/>
<dbReference type="Pfam" id="PF01554">
    <property type="entry name" value="MatE"/>
    <property type="match status" value="1"/>
</dbReference>
<keyword evidence="2" id="KW-1133">Transmembrane helix</keyword>
<dbReference type="GO" id="GO:0016020">
    <property type="term" value="C:membrane"/>
    <property type="evidence" value="ECO:0007669"/>
    <property type="project" value="InterPro"/>
</dbReference>
<evidence type="ECO:0000256" key="1">
    <source>
        <dbReference type="ARBA" id="ARBA00010199"/>
    </source>
</evidence>
<evidence type="ECO:0000313" key="5">
    <source>
        <dbReference type="Proteomes" id="UP001150907"/>
    </source>
</evidence>
<accession>A0A9W8BL03</accession>
<keyword evidence="2" id="KW-0472">Membrane</keyword>
<dbReference type="GO" id="GO:0015297">
    <property type="term" value="F:antiporter activity"/>
    <property type="evidence" value="ECO:0007669"/>
    <property type="project" value="InterPro"/>
</dbReference>
<keyword evidence="2" id="KW-0812">Transmembrane</keyword>
<proteinExistence type="inferred from homology"/>
<dbReference type="EMBL" id="JANBQF010000121">
    <property type="protein sequence ID" value="KAJ2005042.1"/>
    <property type="molecule type" value="Genomic_DNA"/>
</dbReference>
<feature type="chain" id="PRO_5040925440" evidence="3">
    <location>
        <begin position="21"/>
        <end position="157"/>
    </location>
</feature>
<feature type="transmembrane region" description="Helical" evidence="2">
    <location>
        <begin position="65"/>
        <end position="85"/>
    </location>
</feature>
<dbReference type="GO" id="GO:0042910">
    <property type="term" value="F:xenobiotic transmembrane transporter activity"/>
    <property type="evidence" value="ECO:0007669"/>
    <property type="project" value="InterPro"/>
</dbReference>
<evidence type="ECO:0000313" key="4">
    <source>
        <dbReference type="EMBL" id="KAJ2005042.1"/>
    </source>
</evidence>
<dbReference type="PANTHER" id="PTHR11206">
    <property type="entry name" value="MULTIDRUG RESISTANCE PROTEIN"/>
    <property type="match status" value="1"/>
</dbReference>
<protein>
    <submittedName>
        <fullName evidence="4">Ethionine resistance protein</fullName>
    </submittedName>
</protein>
<sequence>MLGASSVLATAMLLCQPGLAAFITEDEQLIAGLLPLIPLLVIVVVFDVVSNVLAGVLRGQGRQGVAAIIRVVSLYLFAIPLAYVLCFSLDMGLFGLWVGLVAGFVAISAAEGWLVLSSDWEGEAKRCLARVNDVGQIERVDSPLDESSPLLSQRCVC</sequence>
<feature type="transmembrane region" description="Helical" evidence="2">
    <location>
        <begin position="30"/>
        <end position="53"/>
    </location>
</feature>
<reference evidence="4" key="1">
    <citation type="submission" date="2022-07" db="EMBL/GenBank/DDBJ databases">
        <title>Phylogenomic reconstructions and comparative analyses of Kickxellomycotina fungi.</title>
        <authorList>
            <person name="Reynolds N.K."/>
            <person name="Stajich J.E."/>
            <person name="Barry K."/>
            <person name="Grigoriev I.V."/>
            <person name="Crous P."/>
            <person name="Smith M.E."/>
        </authorList>
    </citation>
    <scope>NUCLEOTIDE SEQUENCE</scope>
    <source>
        <strain evidence="4">IMI 214461</strain>
    </source>
</reference>
<dbReference type="InterPro" id="IPR002528">
    <property type="entry name" value="MATE_fam"/>
</dbReference>
<keyword evidence="5" id="KW-1185">Reference proteome</keyword>
<dbReference type="AlphaFoldDB" id="A0A9W8BL03"/>
<evidence type="ECO:0000256" key="2">
    <source>
        <dbReference type="SAM" id="Phobius"/>
    </source>
</evidence>
<comment type="caution">
    <text evidence="4">The sequence shown here is derived from an EMBL/GenBank/DDBJ whole genome shotgun (WGS) entry which is preliminary data.</text>
</comment>
<feature type="transmembrane region" description="Helical" evidence="2">
    <location>
        <begin position="91"/>
        <end position="116"/>
    </location>
</feature>
<keyword evidence="3" id="KW-0732">Signal</keyword>